<dbReference type="RefSeq" id="WP_386045111.1">
    <property type="nucleotide sequence ID" value="NZ_JBHUIO010000005.1"/>
</dbReference>
<evidence type="ECO:0008006" key="3">
    <source>
        <dbReference type="Google" id="ProtNLM"/>
    </source>
</evidence>
<keyword evidence="2" id="KW-1185">Reference proteome</keyword>
<sequence length="52" mass="5969">MLDRILAQGDEEVLIVSHAACMIFLQKKLRKRGFTGDKFGTTKNGKLYQLER</sequence>
<protein>
    <recommendedName>
        <fullName evidence="3">Histidine phosphatase family protein</fullName>
    </recommendedName>
</protein>
<accession>A0ABW4ZW39</accession>
<name>A0ABW4ZW39_9BACL</name>
<evidence type="ECO:0000313" key="1">
    <source>
        <dbReference type="EMBL" id="MFD2169734.1"/>
    </source>
</evidence>
<gene>
    <name evidence="1" type="ORF">ACFSOY_06965</name>
</gene>
<organism evidence="1 2">
    <name type="scientific">Tumebacillus lipolyticus</name>
    <dbReference type="NCBI Taxonomy" id="1280370"/>
    <lineage>
        <taxon>Bacteria</taxon>
        <taxon>Bacillati</taxon>
        <taxon>Bacillota</taxon>
        <taxon>Bacilli</taxon>
        <taxon>Bacillales</taxon>
        <taxon>Alicyclobacillaceae</taxon>
        <taxon>Tumebacillus</taxon>
    </lineage>
</organism>
<evidence type="ECO:0000313" key="2">
    <source>
        <dbReference type="Proteomes" id="UP001597343"/>
    </source>
</evidence>
<reference evidence="2" key="1">
    <citation type="journal article" date="2019" name="Int. J. Syst. Evol. Microbiol.">
        <title>The Global Catalogue of Microorganisms (GCM) 10K type strain sequencing project: providing services to taxonomists for standard genome sequencing and annotation.</title>
        <authorList>
            <consortium name="The Broad Institute Genomics Platform"/>
            <consortium name="The Broad Institute Genome Sequencing Center for Infectious Disease"/>
            <person name="Wu L."/>
            <person name="Ma J."/>
        </authorList>
    </citation>
    <scope>NUCLEOTIDE SEQUENCE [LARGE SCALE GENOMIC DNA]</scope>
    <source>
        <strain evidence="2">CGMCC 1.13574</strain>
    </source>
</reference>
<proteinExistence type="predicted"/>
<comment type="caution">
    <text evidence="1">The sequence shown here is derived from an EMBL/GenBank/DDBJ whole genome shotgun (WGS) entry which is preliminary data.</text>
</comment>
<dbReference type="Proteomes" id="UP001597343">
    <property type="component" value="Unassembled WGS sequence"/>
</dbReference>
<dbReference type="EMBL" id="JBHUIO010000005">
    <property type="protein sequence ID" value="MFD2169734.1"/>
    <property type="molecule type" value="Genomic_DNA"/>
</dbReference>